<dbReference type="RefSeq" id="XP_037149726.1">
    <property type="nucleotide sequence ID" value="XM_037294345.1"/>
</dbReference>
<comment type="caution">
    <text evidence="7">The sequence shown here is derived from an EMBL/GenBank/DDBJ whole genome shotgun (WGS) entry which is preliminary data.</text>
</comment>
<dbReference type="Proteomes" id="UP000593566">
    <property type="component" value="Unassembled WGS sequence"/>
</dbReference>
<evidence type="ECO:0000256" key="2">
    <source>
        <dbReference type="ARBA" id="ARBA00023015"/>
    </source>
</evidence>
<dbReference type="InterPro" id="IPR009072">
    <property type="entry name" value="Histone-fold"/>
</dbReference>
<reference evidence="7 8" key="1">
    <citation type="journal article" date="2020" name="Genomics">
        <title>Complete, high-quality genomes from long-read metagenomic sequencing of two wolf lichen thalli reveals enigmatic genome architecture.</title>
        <authorList>
            <person name="McKenzie S.K."/>
            <person name="Walston R.F."/>
            <person name="Allen J.L."/>
        </authorList>
    </citation>
    <scope>NUCLEOTIDE SEQUENCE [LARGE SCALE GENOMIC DNA]</scope>
    <source>
        <strain evidence="7">WasteWater1</strain>
    </source>
</reference>
<evidence type="ECO:0000256" key="5">
    <source>
        <dbReference type="SAM" id="MobiDB-lite"/>
    </source>
</evidence>
<feature type="compositionally biased region" description="Low complexity" evidence="5">
    <location>
        <begin position="233"/>
        <end position="248"/>
    </location>
</feature>
<organism evidence="7 8">
    <name type="scientific">Letharia lupina</name>
    <dbReference type="NCBI Taxonomy" id="560253"/>
    <lineage>
        <taxon>Eukaryota</taxon>
        <taxon>Fungi</taxon>
        <taxon>Dikarya</taxon>
        <taxon>Ascomycota</taxon>
        <taxon>Pezizomycotina</taxon>
        <taxon>Lecanoromycetes</taxon>
        <taxon>OSLEUM clade</taxon>
        <taxon>Lecanoromycetidae</taxon>
        <taxon>Lecanorales</taxon>
        <taxon>Lecanorineae</taxon>
        <taxon>Parmeliaceae</taxon>
        <taxon>Letharia</taxon>
    </lineage>
</organism>
<dbReference type="InterPro" id="IPR006565">
    <property type="entry name" value="BTP"/>
</dbReference>
<dbReference type="CDD" id="cd00076">
    <property type="entry name" value="HFD_SF"/>
    <property type="match status" value="1"/>
</dbReference>
<evidence type="ECO:0000256" key="1">
    <source>
        <dbReference type="ARBA" id="ARBA00004123"/>
    </source>
</evidence>
<dbReference type="Gene3D" id="1.10.20.10">
    <property type="entry name" value="Histone, subunit A"/>
    <property type="match status" value="1"/>
</dbReference>
<dbReference type="GeneID" id="59331834"/>
<keyword evidence="4" id="KW-0539">Nucleus</keyword>
<proteinExistence type="predicted"/>
<keyword evidence="8" id="KW-1185">Reference proteome</keyword>
<accession>A0A8H6CBM0</accession>
<keyword evidence="2" id="KW-0805">Transcription regulation</keyword>
<comment type="subcellular location">
    <subcellularLocation>
        <location evidence="1">Nucleus</location>
    </subcellularLocation>
</comment>
<gene>
    <name evidence="7" type="ORF">HO133_003423</name>
</gene>
<evidence type="ECO:0000313" key="8">
    <source>
        <dbReference type="Proteomes" id="UP000593566"/>
    </source>
</evidence>
<dbReference type="GO" id="GO:0046982">
    <property type="term" value="F:protein heterodimerization activity"/>
    <property type="evidence" value="ECO:0007669"/>
    <property type="project" value="InterPro"/>
</dbReference>
<evidence type="ECO:0000256" key="4">
    <source>
        <dbReference type="ARBA" id="ARBA00023242"/>
    </source>
</evidence>
<dbReference type="SMART" id="SM00576">
    <property type="entry name" value="BTP"/>
    <property type="match status" value="1"/>
</dbReference>
<dbReference type="Pfam" id="PF07524">
    <property type="entry name" value="Bromo_TP"/>
    <property type="match status" value="1"/>
</dbReference>
<dbReference type="AlphaFoldDB" id="A0A8H6CBM0"/>
<feature type="domain" description="Bromodomain associated" evidence="6">
    <location>
        <begin position="4"/>
        <end position="87"/>
    </location>
</feature>
<protein>
    <recommendedName>
        <fullName evidence="6">Bromodomain associated domain-containing protein</fullName>
    </recommendedName>
</protein>
<evidence type="ECO:0000256" key="3">
    <source>
        <dbReference type="ARBA" id="ARBA00023163"/>
    </source>
</evidence>
<dbReference type="EMBL" id="JACCJB010000017">
    <property type="protein sequence ID" value="KAF6220291.1"/>
    <property type="molecule type" value="Genomic_DNA"/>
</dbReference>
<evidence type="ECO:0000259" key="6">
    <source>
        <dbReference type="SMART" id="SM00576"/>
    </source>
</evidence>
<sequence>MSTNPLHPSLLRPPILHILRAAGFTSTRPSVLDTLVDLASRYLTILASHTARHALLRHPSQPHQPPDTITITDVRLALQDAGALYPQLSTMEEQVRGEEDMRGIEAFISWCTGPSALEIRRIAGLAPEPSTATVDLSANAALAGKAAAETVLVERPEDFLTQLKKKHAKTRDGEESRWAGTALGREKEREGGVKIEGWEGVEELGDWAERFRRKGDGVVEVGTGVNELGAGRSESSSPLSEISAVTAT</sequence>
<keyword evidence="3" id="KW-0804">Transcription</keyword>
<dbReference type="GO" id="GO:0005634">
    <property type="term" value="C:nucleus"/>
    <property type="evidence" value="ECO:0007669"/>
    <property type="project" value="UniProtKB-SubCell"/>
</dbReference>
<feature type="region of interest" description="Disordered" evidence="5">
    <location>
        <begin position="226"/>
        <end position="248"/>
    </location>
</feature>
<evidence type="ECO:0000313" key="7">
    <source>
        <dbReference type="EMBL" id="KAF6220291.1"/>
    </source>
</evidence>
<name>A0A8H6CBM0_9LECA</name>